<evidence type="ECO:0000313" key="1">
    <source>
        <dbReference type="EMBL" id="KDR78093.1"/>
    </source>
</evidence>
<dbReference type="EMBL" id="KL142375">
    <property type="protein sequence ID" value="KDR78093.1"/>
    <property type="molecule type" value="Genomic_DNA"/>
</dbReference>
<name>A0A067TGI7_GALM3</name>
<organism evidence="1 2">
    <name type="scientific">Galerina marginata (strain CBS 339.88)</name>
    <dbReference type="NCBI Taxonomy" id="685588"/>
    <lineage>
        <taxon>Eukaryota</taxon>
        <taxon>Fungi</taxon>
        <taxon>Dikarya</taxon>
        <taxon>Basidiomycota</taxon>
        <taxon>Agaricomycotina</taxon>
        <taxon>Agaricomycetes</taxon>
        <taxon>Agaricomycetidae</taxon>
        <taxon>Agaricales</taxon>
        <taxon>Agaricineae</taxon>
        <taxon>Strophariaceae</taxon>
        <taxon>Galerina</taxon>
    </lineage>
</organism>
<dbReference type="GO" id="GO:0000772">
    <property type="term" value="F:mating pheromone activity"/>
    <property type="evidence" value="ECO:0007669"/>
    <property type="project" value="InterPro"/>
</dbReference>
<sequence length="65" mass="6633">MDSFGSVDFLAFLGGDASSSGANVALSQSSSSSIPISLASHDECEMPADYEVRNGGGPSWFCVIA</sequence>
<dbReference type="Proteomes" id="UP000027222">
    <property type="component" value="Unassembled WGS sequence"/>
</dbReference>
<protein>
    <recommendedName>
        <fullName evidence="3">Pheromone</fullName>
    </recommendedName>
</protein>
<dbReference type="AlphaFoldDB" id="A0A067TGI7"/>
<reference evidence="2" key="1">
    <citation type="journal article" date="2014" name="Proc. Natl. Acad. Sci. U.S.A.">
        <title>Extensive sampling of basidiomycete genomes demonstrates inadequacy of the white-rot/brown-rot paradigm for wood decay fungi.</title>
        <authorList>
            <person name="Riley R."/>
            <person name="Salamov A.A."/>
            <person name="Brown D.W."/>
            <person name="Nagy L.G."/>
            <person name="Floudas D."/>
            <person name="Held B.W."/>
            <person name="Levasseur A."/>
            <person name="Lombard V."/>
            <person name="Morin E."/>
            <person name="Otillar R."/>
            <person name="Lindquist E.A."/>
            <person name="Sun H."/>
            <person name="LaButti K.M."/>
            <person name="Schmutz J."/>
            <person name="Jabbour D."/>
            <person name="Luo H."/>
            <person name="Baker S.E."/>
            <person name="Pisabarro A.G."/>
            <person name="Walton J.D."/>
            <person name="Blanchette R.A."/>
            <person name="Henrissat B."/>
            <person name="Martin F."/>
            <person name="Cullen D."/>
            <person name="Hibbett D.S."/>
            <person name="Grigoriev I.V."/>
        </authorList>
    </citation>
    <scope>NUCLEOTIDE SEQUENCE [LARGE SCALE GENOMIC DNA]</scope>
    <source>
        <strain evidence="2">CBS 339.88</strain>
    </source>
</reference>
<dbReference type="InterPro" id="IPR012597">
    <property type="entry name" value="Pheromone"/>
</dbReference>
<proteinExistence type="predicted"/>
<evidence type="ECO:0000313" key="2">
    <source>
        <dbReference type="Proteomes" id="UP000027222"/>
    </source>
</evidence>
<accession>A0A067TGI7</accession>
<keyword evidence="2" id="KW-1185">Reference proteome</keyword>
<gene>
    <name evidence="1" type="ORF">GALMADRAFT_245096</name>
</gene>
<evidence type="ECO:0008006" key="3">
    <source>
        <dbReference type="Google" id="ProtNLM"/>
    </source>
</evidence>
<dbReference type="Pfam" id="PF08015">
    <property type="entry name" value="Pheromone"/>
    <property type="match status" value="1"/>
</dbReference>
<dbReference type="HOGENOM" id="CLU_2849852_0_0_1"/>
<dbReference type="GO" id="GO:0016020">
    <property type="term" value="C:membrane"/>
    <property type="evidence" value="ECO:0007669"/>
    <property type="project" value="InterPro"/>
</dbReference>